<reference evidence="3" key="1">
    <citation type="journal article" date="2014" name="Nat. Commun.">
        <title>The emerging biofuel crop Camelina sativa retains a highly undifferentiated hexaploid genome structure.</title>
        <authorList>
            <person name="Kagale S."/>
            <person name="Koh C."/>
            <person name="Nixon J."/>
            <person name="Bollina V."/>
            <person name="Clarke W.E."/>
            <person name="Tuteja R."/>
            <person name="Spillane C."/>
            <person name="Robinson S.J."/>
            <person name="Links M.G."/>
            <person name="Clarke C."/>
            <person name="Higgins E.E."/>
            <person name="Huebert T."/>
            <person name="Sharpe A.G."/>
            <person name="Parkin I.A."/>
        </authorList>
    </citation>
    <scope>NUCLEOTIDE SEQUENCE [LARGE SCALE GENOMIC DNA]</scope>
    <source>
        <strain evidence="3">cv. DH55</strain>
    </source>
</reference>
<dbReference type="Gene3D" id="1.10.110.10">
    <property type="entry name" value="Plant lipid-transfer and hydrophobic proteins"/>
    <property type="match status" value="1"/>
</dbReference>
<evidence type="ECO:0000313" key="4">
    <source>
        <dbReference type="RefSeq" id="XP_010431539.1"/>
    </source>
</evidence>
<reference evidence="4" key="2">
    <citation type="submission" date="2025-08" db="UniProtKB">
        <authorList>
            <consortium name="RefSeq"/>
        </authorList>
    </citation>
    <scope>IDENTIFICATION</scope>
    <source>
        <tissue evidence="4">Leaf</tissue>
    </source>
</reference>
<dbReference type="RefSeq" id="XP_010431539.1">
    <property type="nucleotide sequence ID" value="XM_010433237.2"/>
</dbReference>
<organism evidence="3 4">
    <name type="scientific">Camelina sativa</name>
    <name type="common">False flax</name>
    <name type="synonym">Myagrum sativum</name>
    <dbReference type="NCBI Taxonomy" id="90675"/>
    <lineage>
        <taxon>Eukaryota</taxon>
        <taxon>Viridiplantae</taxon>
        <taxon>Streptophyta</taxon>
        <taxon>Embryophyta</taxon>
        <taxon>Tracheophyta</taxon>
        <taxon>Spermatophyta</taxon>
        <taxon>Magnoliopsida</taxon>
        <taxon>eudicotyledons</taxon>
        <taxon>Gunneridae</taxon>
        <taxon>Pentapetalae</taxon>
        <taxon>rosids</taxon>
        <taxon>malvids</taxon>
        <taxon>Brassicales</taxon>
        <taxon>Brassicaceae</taxon>
        <taxon>Camelineae</taxon>
        <taxon>Camelina</taxon>
    </lineage>
</organism>
<evidence type="ECO:0000313" key="3">
    <source>
        <dbReference type="Proteomes" id="UP000694864"/>
    </source>
</evidence>
<feature type="region of interest" description="Disordered" evidence="1">
    <location>
        <begin position="27"/>
        <end position="49"/>
    </location>
</feature>
<keyword evidence="3" id="KW-1185">Reference proteome</keyword>
<dbReference type="Proteomes" id="UP000694864">
    <property type="component" value="Chromosome 9"/>
</dbReference>
<gene>
    <name evidence="4" type="primary">LOC104715863</name>
</gene>
<dbReference type="GeneID" id="104715863"/>
<feature type="compositionally biased region" description="Gly residues" evidence="1">
    <location>
        <begin position="29"/>
        <end position="45"/>
    </location>
</feature>
<evidence type="ECO:0000256" key="1">
    <source>
        <dbReference type="SAM" id="MobiDB-lite"/>
    </source>
</evidence>
<name>A0ABM0TU99_CAMSA</name>
<protein>
    <submittedName>
        <fullName evidence="4">Uncharacterized protein LOC104715863</fullName>
    </submittedName>
</protein>
<proteinExistence type="predicted"/>
<feature type="signal peptide" evidence="2">
    <location>
        <begin position="1"/>
        <end position="19"/>
    </location>
</feature>
<sequence>MKIIPLILIAFIILLSSFPAPIKVASRGAAGGGGRGGRRGGGYARGRGAAPAVIPKKQLPQECKEEVRDCIYGFIHGGVTYQLEYGAPCCVKLSKSLPCLCKFLKSNDSKESRAANAVLRSCRIDTTKCSTMPMPQACKPEVRHCVASHIYGGLGAPPHRGECCKKFENSKSCVCTLINSKDPHVSRHAGGVIRGCQFKVPNC</sequence>
<feature type="chain" id="PRO_5046843915" evidence="2">
    <location>
        <begin position="20"/>
        <end position="203"/>
    </location>
</feature>
<evidence type="ECO:0000256" key="2">
    <source>
        <dbReference type="SAM" id="SignalP"/>
    </source>
</evidence>
<dbReference type="InterPro" id="IPR036312">
    <property type="entry name" value="Bifun_inhib/LTP/seed_sf"/>
</dbReference>
<keyword evidence="2" id="KW-0732">Signal</keyword>
<accession>A0ABM0TU99</accession>